<proteinExistence type="predicted"/>
<keyword evidence="3" id="KW-1185">Reference proteome</keyword>
<dbReference type="KEGG" id="aser:Asera_26530"/>
<dbReference type="Proteomes" id="UP000680750">
    <property type="component" value="Chromosome"/>
</dbReference>
<evidence type="ECO:0000313" key="2">
    <source>
        <dbReference type="EMBL" id="BCJ28545.1"/>
    </source>
</evidence>
<name>A0A810L0W6_9ACTN</name>
<protein>
    <recommendedName>
        <fullName evidence="4">DUF3375 domain-containing protein</fullName>
    </recommendedName>
</protein>
<dbReference type="Pfam" id="PF11855">
    <property type="entry name" value="DUF3375"/>
    <property type="match status" value="1"/>
</dbReference>
<accession>A0A810L0W6</accession>
<dbReference type="OrthoDB" id="4894795at2"/>
<evidence type="ECO:0000313" key="3">
    <source>
        <dbReference type="Proteomes" id="UP000680750"/>
    </source>
</evidence>
<gene>
    <name evidence="2" type="ORF">Asera_26530</name>
</gene>
<sequence>MGAGGIVAGRSAEQLLHEFSSNAEADVTMSLLRSGDALLHLALMAAHLGDGQVVDGAALAAAIDRDLPRLARSAPMSGEGPGSAFADADVLLTRWTKKGWAHRTVDPESRSERYQLTAGAAQAVRQMRNLRRHTSTATESALAMVMAGVHQIATEANPDLEARRAEIDEQIGALRAKRAELDRGVAPAMAHAELVERISALMHLVERIPADIARYGERMQANTMALIRQSLSDDAEEFAESLHRMFEGHDVIAESPEGQAFRAFATLIGTPSQRSRLETDIADVLQRVDGLPAEVTEALDGFIDAMWQRVREVEQARAMAFRRISTFVRGGDIAHYRSMRTRVVEAQTAAAGAFAVTHGGRDIGFTVPTSGVDTSSVGRLRLHEGPPERPDPLVDDAGFAIDPATLIGAESIDWAALHQAVNAAIEAHHGIATLPDVLELLAQPRTGDVIGLWSLAARFGKADLQTRVTVVAHTAQGLRPITLPYLLFGDELPDPAGRSGPPRPRPGQGSLLTEVPAHA</sequence>
<dbReference type="EMBL" id="AP023354">
    <property type="protein sequence ID" value="BCJ28545.1"/>
    <property type="molecule type" value="Genomic_DNA"/>
</dbReference>
<evidence type="ECO:0008006" key="4">
    <source>
        <dbReference type="Google" id="ProtNLM"/>
    </source>
</evidence>
<organism evidence="2 3">
    <name type="scientific">Actinocatenispora sera</name>
    <dbReference type="NCBI Taxonomy" id="390989"/>
    <lineage>
        <taxon>Bacteria</taxon>
        <taxon>Bacillati</taxon>
        <taxon>Actinomycetota</taxon>
        <taxon>Actinomycetes</taxon>
        <taxon>Micromonosporales</taxon>
        <taxon>Micromonosporaceae</taxon>
        <taxon>Actinocatenispora</taxon>
    </lineage>
</organism>
<evidence type="ECO:0000256" key="1">
    <source>
        <dbReference type="SAM" id="MobiDB-lite"/>
    </source>
</evidence>
<dbReference type="InterPro" id="IPR021804">
    <property type="entry name" value="DUF3375"/>
</dbReference>
<dbReference type="AlphaFoldDB" id="A0A810L0W6"/>
<reference evidence="2" key="1">
    <citation type="submission" date="2020-08" db="EMBL/GenBank/DDBJ databases">
        <title>Whole genome shotgun sequence of Actinocatenispora sera NBRC 101916.</title>
        <authorList>
            <person name="Komaki H."/>
            <person name="Tamura T."/>
        </authorList>
    </citation>
    <scope>NUCLEOTIDE SEQUENCE</scope>
    <source>
        <strain evidence="2">NBRC 101916</strain>
    </source>
</reference>
<feature type="region of interest" description="Disordered" evidence="1">
    <location>
        <begin position="492"/>
        <end position="519"/>
    </location>
</feature>